<dbReference type="FunFam" id="3.30.160.60:FF:002343">
    <property type="entry name" value="Zinc finger protein 33A"/>
    <property type="match status" value="1"/>
</dbReference>
<dbReference type="InterPro" id="IPR036236">
    <property type="entry name" value="Znf_C2H2_sf"/>
</dbReference>
<dbReference type="Gene3D" id="3.30.160.60">
    <property type="entry name" value="Classic Zinc Finger"/>
    <property type="match status" value="4"/>
</dbReference>
<dbReference type="FunFam" id="3.30.160.60:FF:000688">
    <property type="entry name" value="zinc finger protein 197 isoform X1"/>
    <property type="match status" value="1"/>
</dbReference>
<keyword evidence="5" id="KW-0862">Zinc</keyword>
<protein>
    <recommendedName>
        <fullName evidence="8">C2H2-type domain-containing protein</fullName>
    </recommendedName>
</protein>
<gene>
    <name evidence="9" type="ORF">NPIL_57401</name>
</gene>
<dbReference type="PANTHER" id="PTHR23226">
    <property type="entry name" value="ZINC FINGER AND SCAN DOMAIN-CONTAINING"/>
    <property type="match status" value="1"/>
</dbReference>
<dbReference type="Pfam" id="PF13912">
    <property type="entry name" value="zf-C2H2_6"/>
    <property type="match status" value="1"/>
</dbReference>
<dbReference type="GO" id="GO:0005634">
    <property type="term" value="C:nucleus"/>
    <property type="evidence" value="ECO:0007669"/>
    <property type="project" value="UniProtKB-SubCell"/>
</dbReference>
<dbReference type="GO" id="GO:0000981">
    <property type="term" value="F:DNA-binding transcription factor activity, RNA polymerase II-specific"/>
    <property type="evidence" value="ECO:0007669"/>
    <property type="project" value="TreeGrafter"/>
</dbReference>
<evidence type="ECO:0000313" key="9">
    <source>
        <dbReference type="EMBL" id="GFU08088.1"/>
    </source>
</evidence>
<dbReference type="SMART" id="SM00355">
    <property type="entry name" value="ZnF_C2H2"/>
    <property type="match status" value="4"/>
</dbReference>
<dbReference type="EMBL" id="BMAW01028576">
    <property type="protein sequence ID" value="GFU08088.1"/>
    <property type="molecule type" value="Genomic_DNA"/>
</dbReference>
<dbReference type="GO" id="GO:0000978">
    <property type="term" value="F:RNA polymerase II cis-regulatory region sequence-specific DNA binding"/>
    <property type="evidence" value="ECO:0007669"/>
    <property type="project" value="TreeGrafter"/>
</dbReference>
<proteinExistence type="predicted"/>
<dbReference type="GO" id="GO:0008270">
    <property type="term" value="F:zinc ion binding"/>
    <property type="evidence" value="ECO:0007669"/>
    <property type="project" value="UniProtKB-KW"/>
</dbReference>
<name>A0A8X6Q5S2_NEPPI</name>
<evidence type="ECO:0000259" key="8">
    <source>
        <dbReference type="PROSITE" id="PS50157"/>
    </source>
</evidence>
<comment type="caution">
    <text evidence="9">The sequence shown here is derived from an EMBL/GenBank/DDBJ whole genome shotgun (WGS) entry which is preliminary data.</text>
</comment>
<keyword evidence="6" id="KW-0539">Nucleus</keyword>
<feature type="domain" description="C2H2-type" evidence="8">
    <location>
        <begin position="201"/>
        <end position="228"/>
    </location>
</feature>
<organism evidence="9 10">
    <name type="scientific">Nephila pilipes</name>
    <name type="common">Giant wood spider</name>
    <name type="synonym">Nephila maculata</name>
    <dbReference type="NCBI Taxonomy" id="299642"/>
    <lineage>
        <taxon>Eukaryota</taxon>
        <taxon>Metazoa</taxon>
        <taxon>Ecdysozoa</taxon>
        <taxon>Arthropoda</taxon>
        <taxon>Chelicerata</taxon>
        <taxon>Arachnida</taxon>
        <taxon>Araneae</taxon>
        <taxon>Araneomorphae</taxon>
        <taxon>Entelegynae</taxon>
        <taxon>Araneoidea</taxon>
        <taxon>Nephilidae</taxon>
        <taxon>Nephila</taxon>
    </lineage>
</organism>
<sequence length="285" mass="32935">MNSSASSDMEPLDLSMRKITRDMNMVSYSSNADRRCEERTTENLLKSRQEKVRTENYRRMFSNEDVKAMDLSHNFEEQDAGCSSKHYSDYHEDDKILLKIPNAHCNNENAILQMETNSRRTSSSESVLSAGLPTGSDVTGFRKCVFDCKGQEPQVQFSQHVTEHQRIPTGERLFPCKVCGNLLTTYYYLRQHQNTHTGERYVCTTCGKELKGFYSLQNHFRMHTGEKPFVCNKCPKAYASQSSLINHRTKHNLEFPCLECGKVFSYKSVLVRHQKTSCRKMHPKK</sequence>
<feature type="domain" description="C2H2-type" evidence="8">
    <location>
        <begin position="255"/>
        <end position="285"/>
    </location>
</feature>
<feature type="domain" description="C2H2-type" evidence="8">
    <location>
        <begin position="229"/>
        <end position="256"/>
    </location>
</feature>
<evidence type="ECO:0000256" key="2">
    <source>
        <dbReference type="ARBA" id="ARBA00022723"/>
    </source>
</evidence>
<dbReference type="Proteomes" id="UP000887013">
    <property type="component" value="Unassembled WGS sequence"/>
</dbReference>
<evidence type="ECO:0000256" key="1">
    <source>
        <dbReference type="ARBA" id="ARBA00004123"/>
    </source>
</evidence>
<dbReference type="Pfam" id="PF00096">
    <property type="entry name" value="zf-C2H2"/>
    <property type="match status" value="3"/>
</dbReference>
<evidence type="ECO:0000313" key="10">
    <source>
        <dbReference type="Proteomes" id="UP000887013"/>
    </source>
</evidence>
<evidence type="ECO:0000256" key="3">
    <source>
        <dbReference type="ARBA" id="ARBA00022737"/>
    </source>
</evidence>
<evidence type="ECO:0000256" key="6">
    <source>
        <dbReference type="ARBA" id="ARBA00023242"/>
    </source>
</evidence>
<comment type="subcellular location">
    <subcellularLocation>
        <location evidence="1">Nucleus</location>
    </subcellularLocation>
</comment>
<reference evidence="9" key="1">
    <citation type="submission" date="2020-08" db="EMBL/GenBank/DDBJ databases">
        <title>Multicomponent nature underlies the extraordinary mechanical properties of spider dragline silk.</title>
        <authorList>
            <person name="Kono N."/>
            <person name="Nakamura H."/>
            <person name="Mori M."/>
            <person name="Yoshida Y."/>
            <person name="Ohtoshi R."/>
            <person name="Malay A.D."/>
            <person name="Moran D.A.P."/>
            <person name="Tomita M."/>
            <person name="Numata K."/>
            <person name="Arakawa K."/>
        </authorList>
    </citation>
    <scope>NUCLEOTIDE SEQUENCE</scope>
</reference>
<keyword evidence="3" id="KW-0677">Repeat</keyword>
<evidence type="ECO:0000256" key="5">
    <source>
        <dbReference type="ARBA" id="ARBA00022833"/>
    </source>
</evidence>
<feature type="domain" description="C2H2-type" evidence="8">
    <location>
        <begin position="174"/>
        <end position="201"/>
    </location>
</feature>
<evidence type="ECO:0000256" key="7">
    <source>
        <dbReference type="PROSITE-ProRule" id="PRU00042"/>
    </source>
</evidence>
<keyword evidence="2" id="KW-0479">Metal-binding</keyword>
<dbReference type="PROSITE" id="PS00028">
    <property type="entry name" value="ZINC_FINGER_C2H2_1"/>
    <property type="match status" value="3"/>
</dbReference>
<dbReference type="SUPFAM" id="SSF57667">
    <property type="entry name" value="beta-beta-alpha zinc fingers"/>
    <property type="match status" value="3"/>
</dbReference>
<dbReference type="FunFam" id="3.30.160.60:FF:000706">
    <property type="entry name" value="Zinc finger protein"/>
    <property type="match status" value="1"/>
</dbReference>
<keyword evidence="4 7" id="KW-0863">Zinc-finger</keyword>
<dbReference type="AlphaFoldDB" id="A0A8X6Q5S2"/>
<accession>A0A8X6Q5S2</accession>
<dbReference type="OrthoDB" id="9622403at2759"/>
<keyword evidence="10" id="KW-1185">Reference proteome</keyword>
<dbReference type="InterPro" id="IPR013087">
    <property type="entry name" value="Znf_C2H2_type"/>
</dbReference>
<dbReference type="PANTHER" id="PTHR23226:SF416">
    <property type="entry name" value="FI01424P"/>
    <property type="match status" value="1"/>
</dbReference>
<dbReference type="PROSITE" id="PS50157">
    <property type="entry name" value="ZINC_FINGER_C2H2_2"/>
    <property type="match status" value="4"/>
</dbReference>
<evidence type="ECO:0000256" key="4">
    <source>
        <dbReference type="ARBA" id="ARBA00022771"/>
    </source>
</evidence>